<sequence length="200" mass="20542">MKCTIMITALAGLGTSLVALPALAGSPTETVAPEPVIASPPPPPPPVSLGGDWGGFYGGLQLGNLDVDGTGAADGDDVTFGFHGGYNYDFGQFVVGGEFDYDFGDIDLGGAATVDNVMRLKLKAGYDLGRTLIYATAGAARVDTSLGNETGEFLGLGVAYQINDRFVVGGEVLEHRFDDISGSGVDADATAVTVRASLRF</sequence>
<evidence type="ECO:0000256" key="2">
    <source>
        <dbReference type="SAM" id="SignalP"/>
    </source>
</evidence>
<dbReference type="RefSeq" id="WP_108828327.1">
    <property type="nucleotide sequence ID" value="NZ_OMOR01000001.1"/>
</dbReference>
<evidence type="ECO:0000256" key="1">
    <source>
        <dbReference type="ARBA" id="ARBA00022729"/>
    </source>
</evidence>
<keyword evidence="1 2" id="KW-0732">Signal</keyword>
<organism evidence="4 5">
    <name type="scientific">Ascidiaceihabitans donghaensis</name>
    <dbReference type="NCBI Taxonomy" id="1510460"/>
    <lineage>
        <taxon>Bacteria</taxon>
        <taxon>Pseudomonadati</taxon>
        <taxon>Pseudomonadota</taxon>
        <taxon>Alphaproteobacteria</taxon>
        <taxon>Rhodobacterales</taxon>
        <taxon>Paracoccaceae</taxon>
        <taxon>Ascidiaceihabitans</taxon>
    </lineage>
</organism>
<feature type="signal peptide" evidence="2">
    <location>
        <begin position="1"/>
        <end position="24"/>
    </location>
</feature>
<reference evidence="4 5" key="1">
    <citation type="submission" date="2018-03" db="EMBL/GenBank/DDBJ databases">
        <authorList>
            <person name="Keele B.F."/>
        </authorList>
    </citation>
    <scope>NUCLEOTIDE SEQUENCE [LARGE SCALE GENOMIC DNA]</scope>
    <source>
        <strain evidence="4 5">CECT 8599</strain>
    </source>
</reference>
<proteinExistence type="predicted"/>
<dbReference type="InterPro" id="IPR027385">
    <property type="entry name" value="Beta-barrel_OMP"/>
</dbReference>
<dbReference type="OrthoDB" id="268975at2"/>
<feature type="domain" description="Outer membrane protein beta-barrel" evidence="3">
    <location>
        <begin position="50"/>
        <end position="200"/>
    </location>
</feature>
<dbReference type="AlphaFoldDB" id="A0A2R8BDS7"/>
<keyword evidence="5" id="KW-1185">Reference proteome</keyword>
<protein>
    <recommendedName>
        <fullName evidence="3">Outer membrane protein beta-barrel domain-containing protein</fullName>
    </recommendedName>
</protein>
<dbReference type="Pfam" id="PF13505">
    <property type="entry name" value="OMP_b-brl"/>
    <property type="match status" value="1"/>
</dbReference>
<gene>
    <name evidence="4" type="ORF">ASD8599_01965</name>
</gene>
<dbReference type="EMBL" id="OMOR01000001">
    <property type="protein sequence ID" value="SPH21216.1"/>
    <property type="molecule type" value="Genomic_DNA"/>
</dbReference>
<name>A0A2R8BDS7_9RHOB</name>
<evidence type="ECO:0000313" key="5">
    <source>
        <dbReference type="Proteomes" id="UP000244880"/>
    </source>
</evidence>
<dbReference type="SUPFAM" id="SSF56925">
    <property type="entry name" value="OMPA-like"/>
    <property type="match status" value="1"/>
</dbReference>
<dbReference type="Proteomes" id="UP000244880">
    <property type="component" value="Unassembled WGS sequence"/>
</dbReference>
<accession>A0A2R8BDS7</accession>
<dbReference type="Gene3D" id="2.40.160.20">
    <property type="match status" value="1"/>
</dbReference>
<evidence type="ECO:0000313" key="4">
    <source>
        <dbReference type="EMBL" id="SPH21216.1"/>
    </source>
</evidence>
<dbReference type="InterPro" id="IPR011250">
    <property type="entry name" value="OMP/PagP_B-barrel"/>
</dbReference>
<evidence type="ECO:0000259" key="3">
    <source>
        <dbReference type="Pfam" id="PF13505"/>
    </source>
</evidence>
<feature type="chain" id="PRO_5015323885" description="Outer membrane protein beta-barrel domain-containing protein" evidence="2">
    <location>
        <begin position="25"/>
        <end position="200"/>
    </location>
</feature>